<protein>
    <recommendedName>
        <fullName evidence="2">Sulfatase N-terminal domain-containing protein</fullName>
    </recommendedName>
</protein>
<dbReference type="InterPro" id="IPR052701">
    <property type="entry name" value="GAG_Ulvan_Degrading_Sulfatases"/>
</dbReference>
<dbReference type="InterPro" id="IPR000917">
    <property type="entry name" value="Sulfatase_N"/>
</dbReference>
<proteinExistence type="predicted"/>
<dbReference type="Pfam" id="PF00884">
    <property type="entry name" value="Sulfatase"/>
    <property type="match status" value="1"/>
</dbReference>
<gene>
    <name evidence="3" type="ORF">G6O67_005648</name>
</gene>
<sequence length="828" mass="90882">MGGQVTASCARRVVLAVASRFANRRFVYAFAVVSVLGAKAVHIYSHLLALPKLALRRWGYALLAQDLALLIALRLGLDIRRLPGTAVYSPRFMASMAASFLAAFVSVIGVGTMAFFAVAGSEIHWSNVGVAGDAAGRALVLSGVASLVPVLGALCLVAWVLQDFLDALGGVAADIVSWPLSAASRVLSRRLSSYAETPQRDHEYGQTTETRLDGSAGRRRWSVLWLLAYAIVAGGMLAQAILCFLRPNDSALTFMSWTPALLPFVEYKASPLERLSSLRGSGSLHDWEGRTALGTPTPLSWLPKDHVPAGFEDWYGNETHYIAAADPLRISNLDEELLPQLRDRLRDVPIRHIVCVVLESTRQDVFPIKAHGIPLERLRETWSDGKLPREAMEHLAALTPTARRLTGDFDDGFQQRTADKPRGGISFSDAYTASTYTLKSLVGTLCGVSPIVADFNVEYRHHIYNPCLPQILDALNALGGAGGRNFSSHRWKSSFMQTATLDFDNFGPLVSRLGFPQDATIDKQYLRRGDAKFGRVTLPDVNYFGFEEEPLEDYIRDAFAAAADKDERVFLTHVTSTSHHPWALPGNETHVKLANGLDDLSHYVNTIGYDDRWLGKVLRVLDDEGVADETLVVVVGDHGVSMPENDNLSPNFNPNVGNSHVPLILSHPKLPPVAVDAAVTTQQILPTVLDLLLETDSLPEPARRAATELARLYEGQSLVRASPPPPAAGPAGWQLTVINPGRAMVGVRDARRRAWRLVVPTLDNVEWRFSDLDADPREAASVVGFDLDGFLARVRQARGSEAAEWVRDGVFVTRWWLEENGKRWRYGA</sequence>
<evidence type="ECO:0000313" key="3">
    <source>
        <dbReference type="EMBL" id="KAF4506967.1"/>
    </source>
</evidence>
<comment type="caution">
    <text evidence="3">The sequence shown here is derived from an EMBL/GenBank/DDBJ whole genome shotgun (WGS) entry which is preliminary data.</text>
</comment>
<organism evidence="3 4">
    <name type="scientific">Ophiocordyceps sinensis</name>
    <dbReference type="NCBI Taxonomy" id="72228"/>
    <lineage>
        <taxon>Eukaryota</taxon>
        <taxon>Fungi</taxon>
        <taxon>Dikarya</taxon>
        <taxon>Ascomycota</taxon>
        <taxon>Pezizomycotina</taxon>
        <taxon>Sordariomycetes</taxon>
        <taxon>Hypocreomycetidae</taxon>
        <taxon>Hypocreales</taxon>
        <taxon>Ophiocordycipitaceae</taxon>
        <taxon>Ophiocordyceps</taxon>
    </lineage>
</organism>
<feature type="transmembrane region" description="Helical" evidence="1">
    <location>
        <begin position="139"/>
        <end position="161"/>
    </location>
</feature>
<feature type="transmembrane region" description="Helical" evidence="1">
    <location>
        <begin position="98"/>
        <end position="119"/>
    </location>
</feature>
<feature type="transmembrane region" description="Helical" evidence="1">
    <location>
        <begin position="221"/>
        <end position="242"/>
    </location>
</feature>
<name>A0A8H4LXP5_9HYPO</name>
<dbReference type="PANTHER" id="PTHR43751">
    <property type="entry name" value="SULFATASE"/>
    <property type="match status" value="1"/>
</dbReference>
<keyword evidence="1" id="KW-1133">Transmembrane helix</keyword>
<keyword evidence="4" id="KW-1185">Reference proteome</keyword>
<dbReference type="EMBL" id="JAAVMX010000006">
    <property type="protein sequence ID" value="KAF4506967.1"/>
    <property type="molecule type" value="Genomic_DNA"/>
</dbReference>
<dbReference type="SUPFAM" id="SSF53649">
    <property type="entry name" value="Alkaline phosphatase-like"/>
    <property type="match status" value="1"/>
</dbReference>
<dbReference type="PANTHER" id="PTHR43751:SF3">
    <property type="entry name" value="SULFATASE N-TERMINAL DOMAIN-CONTAINING PROTEIN"/>
    <property type="match status" value="1"/>
</dbReference>
<evidence type="ECO:0000256" key="1">
    <source>
        <dbReference type="SAM" id="Phobius"/>
    </source>
</evidence>
<feature type="domain" description="Sulfatase N-terminal" evidence="2">
    <location>
        <begin position="418"/>
        <end position="692"/>
    </location>
</feature>
<feature type="transmembrane region" description="Helical" evidence="1">
    <location>
        <begin position="26"/>
        <end position="45"/>
    </location>
</feature>
<dbReference type="OrthoDB" id="103349at2759"/>
<evidence type="ECO:0000259" key="2">
    <source>
        <dbReference type="Pfam" id="PF00884"/>
    </source>
</evidence>
<keyword evidence="1" id="KW-0472">Membrane</keyword>
<dbReference type="Proteomes" id="UP000557566">
    <property type="component" value="Unassembled WGS sequence"/>
</dbReference>
<dbReference type="AlphaFoldDB" id="A0A8H4LXP5"/>
<evidence type="ECO:0000313" key="4">
    <source>
        <dbReference type="Proteomes" id="UP000557566"/>
    </source>
</evidence>
<keyword evidence="1" id="KW-0812">Transmembrane</keyword>
<dbReference type="InterPro" id="IPR017850">
    <property type="entry name" value="Alkaline_phosphatase_core_sf"/>
</dbReference>
<feature type="transmembrane region" description="Helical" evidence="1">
    <location>
        <begin position="57"/>
        <end position="77"/>
    </location>
</feature>
<accession>A0A8H4LXP5</accession>
<reference evidence="3 4" key="1">
    <citation type="journal article" date="2020" name="Genome Biol. Evol.">
        <title>A new high-quality draft genome assembly of the Chinese cordyceps Ophiocordyceps sinensis.</title>
        <authorList>
            <person name="Shu R."/>
            <person name="Zhang J."/>
            <person name="Meng Q."/>
            <person name="Zhang H."/>
            <person name="Zhou G."/>
            <person name="Li M."/>
            <person name="Wu P."/>
            <person name="Zhao Y."/>
            <person name="Chen C."/>
            <person name="Qin Q."/>
        </authorList>
    </citation>
    <scope>NUCLEOTIDE SEQUENCE [LARGE SCALE GENOMIC DNA]</scope>
    <source>
        <strain evidence="3 4">IOZ07</strain>
    </source>
</reference>
<dbReference type="Gene3D" id="3.40.720.10">
    <property type="entry name" value="Alkaline Phosphatase, subunit A"/>
    <property type="match status" value="1"/>
</dbReference>